<gene>
    <name evidence="1" type="ORF">A8M32_19230</name>
</gene>
<sequence>MQGVIILALDFDRWETGRKRAGSGDAPRREHRVPVVKIGEIAGFHIDRAEAQAHVAPVDALEIDQPLQGLDQRLRVVMADPQIRIEQNLRGREKPGRKKP</sequence>
<dbReference type="STRING" id="1752398.A8M32_19230"/>
<dbReference type="Proteomes" id="UP000094342">
    <property type="component" value="Unassembled WGS sequence"/>
</dbReference>
<protein>
    <submittedName>
        <fullName evidence="1">Uncharacterized protein</fullName>
    </submittedName>
</protein>
<reference evidence="2" key="1">
    <citation type="submission" date="2016-05" db="EMBL/GenBank/DDBJ databases">
        <authorList>
            <person name="Li Y."/>
        </authorList>
    </citation>
    <scope>NUCLEOTIDE SEQUENCE [LARGE SCALE GENOMIC DNA]</scope>
    <source>
        <strain evidence="2">YIC4027</strain>
    </source>
</reference>
<dbReference type="AlphaFoldDB" id="A0A1E3V9R8"/>
<keyword evidence="2" id="KW-1185">Reference proteome</keyword>
<evidence type="ECO:0000313" key="2">
    <source>
        <dbReference type="Proteomes" id="UP000094342"/>
    </source>
</evidence>
<comment type="caution">
    <text evidence="1">The sequence shown here is derived from an EMBL/GenBank/DDBJ whole genome shotgun (WGS) entry which is preliminary data.</text>
</comment>
<organism evidence="1 2">
    <name type="scientific">Sinorhizobium alkalisoli</name>
    <dbReference type="NCBI Taxonomy" id="1752398"/>
    <lineage>
        <taxon>Bacteria</taxon>
        <taxon>Pseudomonadati</taxon>
        <taxon>Pseudomonadota</taxon>
        <taxon>Alphaproteobacteria</taxon>
        <taxon>Hyphomicrobiales</taxon>
        <taxon>Rhizobiaceae</taxon>
        <taxon>Sinorhizobium/Ensifer group</taxon>
        <taxon>Sinorhizobium</taxon>
    </lineage>
</organism>
<name>A0A1E3V9R8_9HYPH</name>
<dbReference type="EMBL" id="LYBW01000060">
    <property type="protein sequence ID" value="ODR90270.1"/>
    <property type="molecule type" value="Genomic_DNA"/>
</dbReference>
<proteinExistence type="predicted"/>
<evidence type="ECO:0000313" key="1">
    <source>
        <dbReference type="EMBL" id="ODR90270.1"/>
    </source>
</evidence>
<accession>A0A1E3V9R8</accession>